<protein>
    <recommendedName>
        <fullName evidence="4">Glucosamine-6-phosphate deaminase</fullName>
        <ecNumber evidence="4">3.5.99.6</ecNumber>
    </recommendedName>
    <alternativeName>
        <fullName evidence="4">GlcN6P deaminase</fullName>
        <shortName evidence="4">GNPDA</shortName>
    </alternativeName>
    <alternativeName>
        <fullName evidence="4">Glucosamine-6-phosphate isomerase</fullName>
    </alternativeName>
</protein>
<evidence type="ECO:0000256" key="4">
    <source>
        <dbReference type="HAMAP-Rule" id="MF_01241"/>
    </source>
</evidence>
<feature type="active site" description="Proton acceptor; for enolization step" evidence="4">
    <location>
        <position position="67"/>
    </location>
</feature>
<evidence type="ECO:0000313" key="7">
    <source>
        <dbReference type="Proteomes" id="UP000184476"/>
    </source>
</evidence>
<dbReference type="OrthoDB" id="9791139at2"/>
<feature type="active site" description="For ring-opening step" evidence="4">
    <location>
        <position position="143"/>
    </location>
</feature>
<gene>
    <name evidence="4" type="primary">nagB</name>
    <name evidence="6" type="ORF">SAMN05444392_102432</name>
</gene>
<dbReference type="NCBIfam" id="TIGR00502">
    <property type="entry name" value="nagB"/>
    <property type="match status" value="1"/>
</dbReference>
<name>A0A1M4VM54_9BACL</name>
<evidence type="ECO:0000256" key="3">
    <source>
        <dbReference type="ARBA" id="ARBA00023277"/>
    </source>
</evidence>
<dbReference type="Pfam" id="PF01182">
    <property type="entry name" value="Glucosamine_iso"/>
    <property type="match status" value="1"/>
</dbReference>
<dbReference type="PANTHER" id="PTHR11280:SF5">
    <property type="entry name" value="GLUCOSAMINE-6-PHOSPHATE ISOMERASE"/>
    <property type="match status" value="1"/>
</dbReference>
<dbReference type="GO" id="GO:0005975">
    <property type="term" value="P:carbohydrate metabolic process"/>
    <property type="evidence" value="ECO:0007669"/>
    <property type="project" value="InterPro"/>
</dbReference>
<dbReference type="HAMAP" id="MF_01241">
    <property type="entry name" value="GlcN6P_deamin"/>
    <property type="match status" value="1"/>
</dbReference>
<comment type="caution">
    <text evidence="4">Lacks conserved residue(s) required for the propagation of feature annotation.</text>
</comment>
<dbReference type="GO" id="GO:0004342">
    <property type="term" value="F:glucosamine-6-phosphate deaminase activity"/>
    <property type="evidence" value="ECO:0007669"/>
    <property type="project" value="UniProtKB-UniRule"/>
</dbReference>
<dbReference type="Gene3D" id="3.40.50.1360">
    <property type="match status" value="1"/>
</dbReference>
<dbReference type="STRING" id="112248.SAMN05444392_102432"/>
<dbReference type="FunFam" id="3.40.50.1360:FF:000003">
    <property type="entry name" value="Glucosamine-6-phosphate deaminase"/>
    <property type="match status" value="1"/>
</dbReference>
<evidence type="ECO:0000259" key="5">
    <source>
        <dbReference type="Pfam" id="PF01182"/>
    </source>
</evidence>
<comment type="function">
    <text evidence="4">Catalyzes the reversible isomerization-deamination of glucosamine 6-phosphate (GlcN6P) to form fructose 6-phosphate (Fru6P) and ammonium ion.</text>
</comment>
<evidence type="ECO:0000256" key="1">
    <source>
        <dbReference type="ARBA" id="ARBA00000644"/>
    </source>
</evidence>
<dbReference type="GO" id="GO:0006043">
    <property type="term" value="P:glucosamine catabolic process"/>
    <property type="evidence" value="ECO:0007669"/>
    <property type="project" value="TreeGrafter"/>
</dbReference>
<dbReference type="RefSeq" id="WP_073154004.1">
    <property type="nucleotide sequence ID" value="NZ_FQVL01000002.1"/>
</dbReference>
<evidence type="ECO:0000256" key="2">
    <source>
        <dbReference type="ARBA" id="ARBA00022801"/>
    </source>
</evidence>
<feature type="domain" description="Glucosamine/galactosamine-6-phosphate isomerase" evidence="5">
    <location>
        <begin position="10"/>
        <end position="225"/>
    </location>
</feature>
<dbReference type="UniPathway" id="UPA00629">
    <property type="reaction ID" value="UER00684"/>
</dbReference>
<feature type="active site" description="Proton acceptor; for ring-opening step" evidence="4">
    <location>
        <position position="138"/>
    </location>
</feature>
<organism evidence="6 7">
    <name type="scientific">Seinonella peptonophila</name>
    <dbReference type="NCBI Taxonomy" id="112248"/>
    <lineage>
        <taxon>Bacteria</taxon>
        <taxon>Bacillati</taxon>
        <taxon>Bacillota</taxon>
        <taxon>Bacilli</taxon>
        <taxon>Bacillales</taxon>
        <taxon>Thermoactinomycetaceae</taxon>
        <taxon>Seinonella</taxon>
    </lineage>
</organism>
<dbReference type="EMBL" id="FQVL01000002">
    <property type="protein sequence ID" value="SHE70124.1"/>
    <property type="molecule type" value="Genomic_DNA"/>
</dbReference>
<dbReference type="Proteomes" id="UP000184476">
    <property type="component" value="Unassembled WGS sequence"/>
</dbReference>
<dbReference type="GO" id="GO:0042802">
    <property type="term" value="F:identical protein binding"/>
    <property type="evidence" value="ECO:0007669"/>
    <property type="project" value="TreeGrafter"/>
</dbReference>
<dbReference type="InterPro" id="IPR037171">
    <property type="entry name" value="NagB/RpiA_transferase-like"/>
</dbReference>
<dbReference type="InterPro" id="IPR004547">
    <property type="entry name" value="Glucosamine6P_isomerase"/>
</dbReference>
<sequence>MQFIQVKDYQQLCEVASQKIIQIVKKSPNSTLGLATGGTPEGIYRLLCKDHQQHGTSYQLVQTVNLDEYVGLAKDHPNSYHYYMQQHLFSKIDLPEHQAHIPNGLADDLEQECERYEQLIERLDGVDLQILGIGQNGHIGFNEPGTSFSSRTHIVKLAESTRLANQRFFHSIDEVPRYAITMGIGTIMKSKSILLLVNGVKKATVLRRLFEEEVHNQLPASILKHHPHVTIVADEEAASQLKIPSN</sequence>
<accession>A0A1M4VM54</accession>
<evidence type="ECO:0000313" key="6">
    <source>
        <dbReference type="EMBL" id="SHE70124.1"/>
    </source>
</evidence>
<keyword evidence="7" id="KW-1185">Reference proteome</keyword>
<keyword evidence="3 4" id="KW-0119">Carbohydrate metabolism</keyword>
<comment type="similarity">
    <text evidence="4">Belongs to the glucosamine/galactosamine-6-phosphate isomerase family. NagB subfamily.</text>
</comment>
<comment type="pathway">
    <text evidence="4">Amino-sugar metabolism; N-acetylneuraminate degradation; D-fructose 6-phosphate from N-acetylneuraminate: step 5/5.</text>
</comment>
<keyword evidence="2 4" id="KW-0378">Hydrolase</keyword>
<dbReference type="AlphaFoldDB" id="A0A1M4VM54"/>
<dbReference type="GO" id="GO:0019262">
    <property type="term" value="P:N-acetylneuraminate catabolic process"/>
    <property type="evidence" value="ECO:0007669"/>
    <property type="project" value="UniProtKB-UniRule"/>
</dbReference>
<dbReference type="GO" id="GO:0005737">
    <property type="term" value="C:cytoplasm"/>
    <property type="evidence" value="ECO:0007669"/>
    <property type="project" value="TreeGrafter"/>
</dbReference>
<dbReference type="InterPro" id="IPR006148">
    <property type="entry name" value="Glc/Gal-6P_isomerase"/>
</dbReference>
<dbReference type="GO" id="GO:0006046">
    <property type="term" value="P:N-acetylglucosamine catabolic process"/>
    <property type="evidence" value="ECO:0007669"/>
    <property type="project" value="UniProtKB-UniRule"/>
</dbReference>
<dbReference type="EC" id="3.5.99.6" evidence="4"/>
<reference evidence="6 7" key="1">
    <citation type="submission" date="2016-11" db="EMBL/GenBank/DDBJ databases">
        <authorList>
            <person name="Jaros S."/>
            <person name="Januszkiewicz K."/>
            <person name="Wedrychowicz H."/>
        </authorList>
    </citation>
    <scope>NUCLEOTIDE SEQUENCE [LARGE SCALE GENOMIC DNA]</scope>
    <source>
        <strain evidence="6 7">DSM 44666</strain>
    </source>
</reference>
<feature type="active site" description="For ring-opening step" evidence="4">
    <location>
        <position position="136"/>
    </location>
</feature>
<dbReference type="CDD" id="cd01399">
    <property type="entry name" value="GlcN6P_deaminase"/>
    <property type="match status" value="1"/>
</dbReference>
<proteinExistence type="inferred from homology"/>
<dbReference type="PANTHER" id="PTHR11280">
    <property type="entry name" value="GLUCOSAMINE-6-PHOSPHATE ISOMERASE"/>
    <property type="match status" value="1"/>
</dbReference>
<dbReference type="SUPFAM" id="SSF100950">
    <property type="entry name" value="NagB/RpiA/CoA transferase-like"/>
    <property type="match status" value="1"/>
</dbReference>
<comment type="catalytic activity">
    <reaction evidence="1 4">
        <text>alpha-D-glucosamine 6-phosphate + H2O = beta-D-fructose 6-phosphate + NH4(+)</text>
        <dbReference type="Rhea" id="RHEA:12172"/>
        <dbReference type="ChEBI" id="CHEBI:15377"/>
        <dbReference type="ChEBI" id="CHEBI:28938"/>
        <dbReference type="ChEBI" id="CHEBI:57634"/>
        <dbReference type="ChEBI" id="CHEBI:75989"/>
        <dbReference type="EC" id="3.5.99.6"/>
    </reaction>
</comment>